<name>A0A1F7KZN4_9BACT</name>
<dbReference type="InterPro" id="IPR027981">
    <property type="entry name" value="DUF4446"/>
</dbReference>
<evidence type="ECO:0000256" key="1">
    <source>
        <dbReference type="SAM" id="Phobius"/>
    </source>
</evidence>
<dbReference type="Pfam" id="PF14584">
    <property type="entry name" value="DUF4446"/>
    <property type="match status" value="1"/>
</dbReference>
<gene>
    <name evidence="2" type="ORF">A3K52_00910</name>
</gene>
<dbReference type="AlphaFoldDB" id="A0A1F7KZN4"/>
<accession>A0A1F7KZN4</accession>
<evidence type="ECO:0000313" key="2">
    <source>
        <dbReference type="EMBL" id="OGK73339.1"/>
    </source>
</evidence>
<feature type="transmembrane region" description="Helical" evidence="1">
    <location>
        <begin position="6"/>
        <end position="24"/>
    </location>
</feature>
<keyword evidence="1" id="KW-1133">Transmembrane helix</keyword>
<dbReference type="Proteomes" id="UP000177050">
    <property type="component" value="Unassembled WGS sequence"/>
</dbReference>
<reference evidence="2 3" key="1">
    <citation type="journal article" date="2016" name="Nat. Commun.">
        <title>Thousands of microbial genomes shed light on interconnected biogeochemical processes in an aquifer system.</title>
        <authorList>
            <person name="Anantharaman K."/>
            <person name="Brown C.T."/>
            <person name="Hug L.A."/>
            <person name="Sharon I."/>
            <person name="Castelle C.J."/>
            <person name="Probst A.J."/>
            <person name="Thomas B.C."/>
            <person name="Singh A."/>
            <person name="Wilkins M.J."/>
            <person name="Karaoz U."/>
            <person name="Brodie E.L."/>
            <person name="Williams K.H."/>
            <person name="Hubbard S.S."/>
            <person name="Banfield J.F."/>
        </authorList>
    </citation>
    <scope>NUCLEOTIDE SEQUENCE [LARGE SCALE GENOMIC DNA]</scope>
</reference>
<keyword evidence="1" id="KW-0812">Transmembrane</keyword>
<protein>
    <recommendedName>
        <fullName evidence="4">DUF4446 domain-containing protein</fullName>
    </recommendedName>
</protein>
<dbReference type="EMBL" id="MGBR01000001">
    <property type="protein sequence ID" value="OGK73339.1"/>
    <property type="molecule type" value="Genomic_DNA"/>
</dbReference>
<proteinExistence type="predicted"/>
<organism evidence="2 3">
    <name type="scientific">Candidatus Roizmanbacteria bacterium RIFOXYD1_FULL_38_12</name>
    <dbReference type="NCBI Taxonomy" id="1802093"/>
    <lineage>
        <taxon>Bacteria</taxon>
        <taxon>Candidatus Roizmaniibacteriota</taxon>
    </lineage>
</organism>
<comment type="caution">
    <text evidence="2">The sequence shown here is derived from an EMBL/GenBank/DDBJ whole genome shotgun (WGS) entry which is preliminary data.</text>
</comment>
<keyword evidence="1" id="KW-0472">Membrane</keyword>
<evidence type="ECO:0000313" key="3">
    <source>
        <dbReference type="Proteomes" id="UP000177050"/>
    </source>
</evidence>
<evidence type="ECO:0008006" key="4">
    <source>
        <dbReference type="Google" id="ProtNLM"/>
    </source>
</evidence>
<sequence>MITNFVLAFFFGWIMVITFIVYKLRNHYNQLTSRTRRRSIDEILDAVLKQGKSNETNQQELKKELDKVQSHLKHSYQKMGLVRFDAFGKSEGEQSFVLALLNENNDGVILNFIYIHDGVRIYAKQIKGGKGEKHELSEEEKQAVGKAG</sequence>